<keyword evidence="3" id="KW-1185">Reference proteome</keyword>
<sequence length="598" mass="60076">MGLPSRSSLASAPSMGQQSLPSLARPTEAPAKTPFKFGITAGVPIKPAEPVAATRDPAKAPVFGTGADDVSKPFKGASKTLKFVPTTEESAKALFKLGAAAEPPKVPAFGAATEDPAKTVQFGSALTEPAKGIKRGATAEEPPKFSFGSPADQPATGFKLGGAAEAKSPQTSAAAAEATAPAFKFGSSQVEPAKAAQLGPTTGDAGFKRPQVSSLAPVSQEPAKQPFSFGSSEEPQPAKAFKFGAASDEPAKAFQFGAATTEPSKFGPGADTAAKSPLFTFGSPAATSTAVAAPAPFTFGMADKPGNTAAAAAAEPCAVAPLASGQDAGNKTLAGLLPAPAMPASMPSSEAPKPAFSSPFVFGAKTESVASTPSSFMFGGQQPPPAYPTPNGGAATASLTPFGTLQAKQPEPPQPTQPLFGAATTAFTMPTLKPAVTSTVAGFGSGFAPSVPAAPGQSSFVFRPQTTAPPATFQFGSTGPTSSSVFRFGAQDGQQPLQRNRHGRRTLAAAAAHPQGRSANQAQRPVASHLGGDSGSVESLCQGPHNAPGDLLVLPDEALDRRGRLRAASIYCGPGREEKAGWLGCCCTLLATPCPVCS</sequence>
<evidence type="ECO:0000256" key="1">
    <source>
        <dbReference type="SAM" id="MobiDB-lite"/>
    </source>
</evidence>
<reference evidence="2 3" key="1">
    <citation type="journal article" date="2020" name="Cell">
        <title>Large-Scale Comparative Analyses of Tick Genomes Elucidate Their Genetic Diversity and Vector Capacities.</title>
        <authorList>
            <consortium name="Tick Genome and Microbiome Consortium (TIGMIC)"/>
            <person name="Jia N."/>
            <person name="Wang J."/>
            <person name="Shi W."/>
            <person name="Du L."/>
            <person name="Sun Y."/>
            <person name="Zhan W."/>
            <person name="Jiang J.F."/>
            <person name="Wang Q."/>
            <person name="Zhang B."/>
            <person name="Ji P."/>
            <person name="Bell-Sakyi L."/>
            <person name="Cui X.M."/>
            <person name="Yuan T.T."/>
            <person name="Jiang B.G."/>
            <person name="Yang W.F."/>
            <person name="Lam T.T."/>
            <person name="Chang Q.C."/>
            <person name="Ding S.J."/>
            <person name="Wang X.J."/>
            <person name="Zhu J.G."/>
            <person name="Ruan X.D."/>
            <person name="Zhao L."/>
            <person name="Wei J.T."/>
            <person name="Ye R.Z."/>
            <person name="Que T.C."/>
            <person name="Du C.H."/>
            <person name="Zhou Y.H."/>
            <person name="Cheng J.X."/>
            <person name="Dai P.F."/>
            <person name="Guo W.B."/>
            <person name="Han X.H."/>
            <person name="Huang E.J."/>
            <person name="Li L.F."/>
            <person name="Wei W."/>
            <person name="Gao Y.C."/>
            <person name="Liu J.Z."/>
            <person name="Shao H.Z."/>
            <person name="Wang X."/>
            <person name="Wang C.C."/>
            <person name="Yang T.C."/>
            <person name="Huo Q.B."/>
            <person name="Li W."/>
            <person name="Chen H.Y."/>
            <person name="Chen S.E."/>
            <person name="Zhou L.G."/>
            <person name="Ni X.B."/>
            <person name="Tian J.H."/>
            <person name="Sheng Y."/>
            <person name="Liu T."/>
            <person name="Pan Y.S."/>
            <person name="Xia L.Y."/>
            <person name="Li J."/>
            <person name="Zhao F."/>
            <person name="Cao W.C."/>
        </authorList>
    </citation>
    <scope>NUCLEOTIDE SEQUENCE [LARGE SCALE GENOMIC DNA]</scope>
    <source>
        <strain evidence="2">HaeL-2018</strain>
    </source>
</reference>
<dbReference type="AlphaFoldDB" id="A0A9J6FKA2"/>
<dbReference type="EMBL" id="JABSTR010000002">
    <property type="protein sequence ID" value="KAH9363522.1"/>
    <property type="molecule type" value="Genomic_DNA"/>
</dbReference>
<feature type="compositionally biased region" description="Low complexity" evidence="1">
    <location>
        <begin position="163"/>
        <end position="185"/>
    </location>
</feature>
<protein>
    <recommendedName>
        <fullName evidence="4">Nuclear pore complex protein</fullName>
    </recommendedName>
</protein>
<feature type="region of interest" description="Disordered" evidence="1">
    <location>
        <begin position="494"/>
        <end position="542"/>
    </location>
</feature>
<dbReference type="VEuPathDB" id="VectorBase:HLOH_046997"/>
<gene>
    <name evidence="2" type="ORF">HPB48_005945</name>
</gene>
<evidence type="ECO:0008006" key="4">
    <source>
        <dbReference type="Google" id="ProtNLM"/>
    </source>
</evidence>
<organism evidence="2 3">
    <name type="scientific">Haemaphysalis longicornis</name>
    <name type="common">Bush tick</name>
    <dbReference type="NCBI Taxonomy" id="44386"/>
    <lineage>
        <taxon>Eukaryota</taxon>
        <taxon>Metazoa</taxon>
        <taxon>Ecdysozoa</taxon>
        <taxon>Arthropoda</taxon>
        <taxon>Chelicerata</taxon>
        <taxon>Arachnida</taxon>
        <taxon>Acari</taxon>
        <taxon>Parasitiformes</taxon>
        <taxon>Ixodida</taxon>
        <taxon>Ixodoidea</taxon>
        <taxon>Ixodidae</taxon>
        <taxon>Haemaphysalinae</taxon>
        <taxon>Haemaphysalis</taxon>
    </lineage>
</organism>
<dbReference type="OrthoDB" id="6509638at2759"/>
<evidence type="ECO:0000313" key="2">
    <source>
        <dbReference type="EMBL" id="KAH9363522.1"/>
    </source>
</evidence>
<evidence type="ECO:0000313" key="3">
    <source>
        <dbReference type="Proteomes" id="UP000821853"/>
    </source>
</evidence>
<feature type="compositionally biased region" description="Low complexity" evidence="1">
    <location>
        <begin position="1"/>
        <end position="14"/>
    </location>
</feature>
<accession>A0A9J6FKA2</accession>
<dbReference type="Proteomes" id="UP000821853">
    <property type="component" value="Chromosome 10"/>
</dbReference>
<name>A0A9J6FKA2_HAELO</name>
<dbReference type="OMA" id="PKFPFAT"/>
<proteinExistence type="predicted"/>
<feature type="region of interest" description="Disordered" evidence="1">
    <location>
        <begin position="1"/>
        <end position="35"/>
    </location>
</feature>
<comment type="caution">
    <text evidence="2">The sequence shown here is derived from an EMBL/GenBank/DDBJ whole genome shotgun (WGS) entry which is preliminary data.</text>
</comment>
<feature type="region of interest" description="Disordered" evidence="1">
    <location>
        <begin position="123"/>
        <end position="244"/>
    </location>
</feature>